<keyword evidence="2" id="KW-1185">Reference proteome</keyword>
<dbReference type="AlphaFoldDB" id="A0AAD5FF82"/>
<dbReference type="Proteomes" id="UP001205998">
    <property type="component" value="Unassembled WGS sequence"/>
</dbReference>
<proteinExistence type="predicted"/>
<protein>
    <submittedName>
        <fullName evidence="1">Myosin light chain 1/3, skeletal muscle isoform</fullName>
    </submittedName>
</protein>
<name>A0AAD5FF82_SILAS</name>
<evidence type="ECO:0000313" key="1">
    <source>
        <dbReference type="EMBL" id="KAI5613439.1"/>
    </source>
</evidence>
<gene>
    <name evidence="1" type="ORF">C0J50_11327</name>
</gene>
<accession>A0AAD5FF82</accession>
<dbReference type="EMBL" id="MU562658">
    <property type="protein sequence ID" value="KAI5613439.1"/>
    <property type="molecule type" value="Genomic_DNA"/>
</dbReference>
<reference evidence="1" key="1">
    <citation type="submission" date="2018-07" db="EMBL/GenBank/DDBJ databases">
        <title>Comparative genomics of catfishes provides insights into carnivory and benthic adaptation.</title>
        <authorList>
            <person name="Zhang Y."/>
            <person name="Wang D."/>
            <person name="Peng Z."/>
            <person name="Zheng S."/>
            <person name="Shao F."/>
            <person name="Tao W."/>
        </authorList>
    </citation>
    <scope>NUCLEOTIDE SEQUENCE</scope>
    <source>
        <strain evidence="1">Chongqing</strain>
    </source>
</reference>
<sequence>MGEKMSEAEVDALMAGQEDENGCVNYEADGVRTPCTGSAHKRTRRKQLPKKIFLLPFPTA</sequence>
<organism evidence="1 2">
    <name type="scientific">Silurus asotus</name>
    <name type="common">Amur catfish</name>
    <name type="synonym">Parasilurus asotus</name>
    <dbReference type="NCBI Taxonomy" id="30991"/>
    <lineage>
        <taxon>Eukaryota</taxon>
        <taxon>Metazoa</taxon>
        <taxon>Chordata</taxon>
        <taxon>Craniata</taxon>
        <taxon>Vertebrata</taxon>
        <taxon>Euteleostomi</taxon>
        <taxon>Actinopterygii</taxon>
        <taxon>Neopterygii</taxon>
        <taxon>Teleostei</taxon>
        <taxon>Ostariophysi</taxon>
        <taxon>Siluriformes</taxon>
        <taxon>Siluridae</taxon>
        <taxon>Silurus</taxon>
    </lineage>
</organism>
<evidence type="ECO:0000313" key="2">
    <source>
        <dbReference type="Proteomes" id="UP001205998"/>
    </source>
</evidence>
<comment type="caution">
    <text evidence="1">The sequence shown here is derived from an EMBL/GenBank/DDBJ whole genome shotgun (WGS) entry which is preliminary data.</text>
</comment>